<feature type="compositionally biased region" description="Pro residues" evidence="1">
    <location>
        <begin position="91"/>
        <end position="215"/>
    </location>
</feature>
<evidence type="ECO:0000313" key="3">
    <source>
        <dbReference type="EMBL" id="MFC4854563.1"/>
    </source>
</evidence>
<keyword evidence="2" id="KW-0812">Transmembrane</keyword>
<dbReference type="NCBIfam" id="NF047619">
    <property type="entry name" value="NADase_discoid"/>
    <property type="match status" value="1"/>
</dbReference>
<reference evidence="4" key="1">
    <citation type="journal article" date="2019" name="Int. J. Syst. Evol. Microbiol.">
        <title>The Global Catalogue of Microorganisms (GCM) 10K type strain sequencing project: providing services to taxonomists for standard genome sequencing and annotation.</title>
        <authorList>
            <consortium name="The Broad Institute Genomics Platform"/>
            <consortium name="The Broad Institute Genome Sequencing Center for Infectious Disease"/>
            <person name="Wu L."/>
            <person name="Ma J."/>
        </authorList>
    </citation>
    <scope>NUCLEOTIDE SEQUENCE [LARGE SCALE GENOMIC DNA]</scope>
    <source>
        <strain evidence="4">ZS-22-S1</strain>
    </source>
</reference>
<keyword evidence="2" id="KW-0472">Membrane</keyword>
<feature type="region of interest" description="Disordered" evidence="1">
    <location>
        <begin position="84"/>
        <end position="247"/>
    </location>
</feature>
<protein>
    <recommendedName>
        <fullName evidence="5">F5/8 type C domain-containing protein</fullName>
    </recommendedName>
</protein>
<evidence type="ECO:0008006" key="5">
    <source>
        <dbReference type="Google" id="ProtNLM"/>
    </source>
</evidence>
<sequence length="540" mass="57009">MIVCAMCGNHNDETHAFCGDCGRFLEWNGEKVTPPPEVVVVVAEPPPTAEEKPTWWQRVRAKVRSWLPARVQVAPRAPSAAVVATWASEAEPPPPPPAPEPSPAPPGARTPPPPPPGAKAPPPPPPGAKAPPPPPPGAKTPPPAPPGAKAPPPPPPGAKTPPPAPPGAKAPPPPPPGAKSPPPPPPGAKAPPPPPGAKTPPPPPAGAKTPPPAPPGAKSSSPGATASPADAKGVVAAEPPPPAPELVSALAQPVDGLATARPDEPPELMPAPAIKKTRAVVRTKPSRRLEPDDLVCAACGEGNAPSRNFCSRCGESLADAGVVRLVWWRRVFRRRRKKYPLGTRPGAKGTRNRRSWLMRLTFRRIRAALVVLGLTLGLVYALYPPFRAVIIDNSRALYRKIVPTMDPVRPAALTSLSALPGHEPRLLIDTYDDTYWAADLSGNRPKITVRFDESYLLRSIIIHSGAADEFTENGRPSILRLTYSTGKSENVLPIDTRGEQNLQLSNSTLVTSVTIEVVDVYSGTERQTVAISELEFFALK</sequence>
<dbReference type="InterPro" id="IPR057561">
    <property type="entry name" value="NADase_transloc"/>
</dbReference>
<dbReference type="InterPro" id="IPR008979">
    <property type="entry name" value="Galactose-bd-like_sf"/>
</dbReference>
<dbReference type="RefSeq" id="WP_378056497.1">
    <property type="nucleotide sequence ID" value="NZ_JBHSIS010000006.1"/>
</dbReference>
<comment type="caution">
    <text evidence="3">The sequence shown here is derived from an EMBL/GenBank/DDBJ whole genome shotgun (WGS) entry which is preliminary data.</text>
</comment>
<evidence type="ECO:0000313" key="4">
    <source>
        <dbReference type="Proteomes" id="UP001595859"/>
    </source>
</evidence>
<keyword evidence="2" id="KW-1133">Transmembrane helix</keyword>
<dbReference type="Proteomes" id="UP001595859">
    <property type="component" value="Unassembled WGS sequence"/>
</dbReference>
<dbReference type="PRINTS" id="PR01217">
    <property type="entry name" value="PRICHEXTENSN"/>
</dbReference>
<dbReference type="SUPFAM" id="SSF49785">
    <property type="entry name" value="Galactose-binding domain-like"/>
    <property type="match status" value="1"/>
</dbReference>
<feature type="transmembrane region" description="Helical" evidence="2">
    <location>
        <begin position="365"/>
        <end position="383"/>
    </location>
</feature>
<dbReference type="Gene3D" id="2.60.120.260">
    <property type="entry name" value="Galactose-binding domain-like"/>
    <property type="match status" value="1"/>
</dbReference>
<evidence type="ECO:0000256" key="2">
    <source>
        <dbReference type="SAM" id="Phobius"/>
    </source>
</evidence>
<name>A0ABV9S0X0_9PSEU</name>
<dbReference type="EMBL" id="JBHSIS010000006">
    <property type="protein sequence ID" value="MFC4854563.1"/>
    <property type="molecule type" value="Genomic_DNA"/>
</dbReference>
<organism evidence="3 4">
    <name type="scientific">Actinophytocola glycyrrhizae</name>
    <dbReference type="NCBI Taxonomy" id="2044873"/>
    <lineage>
        <taxon>Bacteria</taxon>
        <taxon>Bacillati</taxon>
        <taxon>Actinomycetota</taxon>
        <taxon>Actinomycetes</taxon>
        <taxon>Pseudonocardiales</taxon>
        <taxon>Pseudonocardiaceae</taxon>
    </lineage>
</organism>
<feature type="compositionally biased region" description="Low complexity" evidence="1">
    <location>
        <begin position="216"/>
        <end position="237"/>
    </location>
</feature>
<proteinExistence type="predicted"/>
<evidence type="ECO:0000256" key="1">
    <source>
        <dbReference type="SAM" id="MobiDB-lite"/>
    </source>
</evidence>
<gene>
    <name evidence="3" type="ORF">ACFPCV_13715</name>
</gene>
<accession>A0ABV9S0X0</accession>
<keyword evidence="4" id="KW-1185">Reference proteome</keyword>